<dbReference type="PANTHER" id="PTHR23324">
    <property type="entry name" value="SEC14 RELATED PROTEIN"/>
    <property type="match status" value="1"/>
</dbReference>
<organism evidence="3 4">
    <name type="scientific">Caerostris darwini</name>
    <dbReference type="NCBI Taxonomy" id="1538125"/>
    <lineage>
        <taxon>Eukaryota</taxon>
        <taxon>Metazoa</taxon>
        <taxon>Ecdysozoa</taxon>
        <taxon>Arthropoda</taxon>
        <taxon>Chelicerata</taxon>
        <taxon>Arachnida</taxon>
        <taxon>Araneae</taxon>
        <taxon>Araneomorphae</taxon>
        <taxon>Entelegynae</taxon>
        <taxon>Araneoidea</taxon>
        <taxon>Araneidae</taxon>
        <taxon>Caerostris</taxon>
    </lineage>
</organism>
<feature type="domain" description="CRAL-TRIO" evidence="1">
    <location>
        <begin position="76"/>
        <end position="252"/>
    </location>
</feature>
<comment type="caution">
    <text evidence="3">The sequence shown here is derived from an EMBL/GenBank/DDBJ whole genome shotgun (WGS) entry which is preliminary data.</text>
</comment>
<dbReference type="AlphaFoldDB" id="A0AAV4X520"/>
<dbReference type="PANTHER" id="PTHR23324:SF83">
    <property type="entry name" value="SEC14-LIKE PROTEIN 2"/>
    <property type="match status" value="1"/>
</dbReference>
<dbReference type="SUPFAM" id="SSF52087">
    <property type="entry name" value="CRAL/TRIO domain"/>
    <property type="match status" value="1"/>
</dbReference>
<dbReference type="InterPro" id="IPR036865">
    <property type="entry name" value="CRAL-TRIO_dom_sf"/>
</dbReference>
<evidence type="ECO:0000313" key="4">
    <source>
        <dbReference type="Proteomes" id="UP001054837"/>
    </source>
</evidence>
<dbReference type="Pfam" id="PF00650">
    <property type="entry name" value="CRAL_TRIO"/>
    <property type="match status" value="1"/>
</dbReference>
<keyword evidence="4" id="KW-1185">Reference proteome</keyword>
<protein>
    <submittedName>
        <fullName evidence="3">Retinal-binding protein</fullName>
    </submittedName>
</protein>
<dbReference type="InterPro" id="IPR036273">
    <property type="entry name" value="CRAL/TRIO_N_dom_sf"/>
</dbReference>
<dbReference type="EMBL" id="BPLQ01015677">
    <property type="protein sequence ID" value="GIY89657.1"/>
    <property type="molecule type" value="Genomic_DNA"/>
</dbReference>
<evidence type="ECO:0000259" key="2">
    <source>
        <dbReference type="PROSITE" id="PS50866"/>
    </source>
</evidence>
<sequence length="398" mass="46551">MIWNNELTAEERRCMEELKIRTENLLTPTLLEDESLFHRFSKARDFVIEDAEPMLRKHITWREQYKIDTFLKDYVPTEACTKFMPYSFIGFDKEGCPIRYVDYGNADMKGLIHSIRKQDISMFSLYTVETDLERMKDKSRELGRLVTMTTYIFNFENLTFANATNKGILEVLLFFAKNFQDNYPERIKAIYFINVSFYFSLVFNVVKTVLAAALLGKIRCYGSGDDWQSALLERIDADVLPGFLGGNRTDPDGNPRCFTVIKQLRKIPESYYLANSEKRLSRCPDANKLTVTRLSKEVCTCEVQEPGSYLEWEFETKSKDIGFAVYYKDKYSKDNKPVEVVPKQRIDTCYDPEKGFFRCDKEGTYICVFDNSYSWIYSKELFYKIKVTAPKDVDISMN</sequence>
<dbReference type="Gene3D" id="2.60.120.680">
    <property type="entry name" value="GOLD domain"/>
    <property type="match status" value="1"/>
</dbReference>
<reference evidence="3 4" key="1">
    <citation type="submission" date="2021-06" db="EMBL/GenBank/DDBJ databases">
        <title>Caerostris darwini draft genome.</title>
        <authorList>
            <person name="Kono N."/>
            <person name="Arakawa K."/>
        </authorList>
    </citation>
    <scope>NUCLEOTIDE SEQUENCE [LARGE SCALE GENOMIC DNA]</scope>
</reference>
<dbReference type="PROSITE" id="PS50191">
    <property type="entry name" value="CRAL_TRIO"/>
    <property type="match status" value="1"/>
</dbReference>
<dbReference type="InterPro" id="IPR001251">
    <property type="entry name" value="CRAL-TRIO_dom"/>
</dbReference>
<dbReference type="Proteomes" id="UP001054837">
    <property type="component" value="Unassembled WGS sequence"/>
</dbReference>
<dbReference type="InterPro" id="IPR036598">
    <property type="entry name" value="GOLD_dom_sf"/>
</dbReference>
<feature type="domain" description="GOLD" evidence="2">
    <location>
        <begin position="255"/>
        <end position="387"/>
    </location>
</feature>
<proteinExistence type="predicted"/>
<dbReference type="InterPro" id="IPR009038">
    <property type="entry name" value="GOLD_dom"/>
</dbReference>
<dbReference type="SUPFAM" id="SSF46938">
    <property type="entry name" value="CRAL/TRIO N-terminal domain"/>
    <property type="match status" value="1"/>
</dbReference>
<name>A0AAV4X520_9ARAC</name>
<gene>
    <name evidence="3" type="ORF">CDAR_566601</name>
</gene>
<evidence type="ECO:0000313" key="3">
    <source>
        <dbReference type="EMBL" id="GIY89657.1"/>
    </source>
</evidence>
<dbReference type="GO" id="GO:0005737">
    <property type="term" value="C:cytoplasm"/>
    <property type="evidence" value="ECO:0007669"/>
    <property type="project" value="TreeGrafter"/>
</dbReference>
<accession>A0AAV4X520</accession>
<dbReference type="SMART" id="SM00516">
    <property type="entry name" value="SEC14"/>
    <property type="match status" value="1"/>
</dbReference>
<dbReference type="CDD" id="cd00170">
    <property type="entry name" value="SEC14"/>
    <property type="match status" value="1"/>
</dbReference>
<dbReference type="SUPFAM" id="SSF101576">
    <property type="entry name" value="Supernatant protein factor (SPF), C-terminal domain"/>
    <property type="match status" value="1"/>
</dbReference>
<evidence type="ECO:0000259" key="1">
    <source>
        <dbReference type="PROSITE" id="PS50191"/>
    </source>
</evidence>
<dbReference type="PROSITE" id="PS50866">
    <property type="entry name" value="GOLD"/>
    <property type="match status" value="1"/>
</dbReference>
<dbReference type="Gene3D" id="3.40.525.10">
    <property type="entry name" value="CRAL-TRIO lipid binding domain"/>
    <property type="match status" value="1"/>
</dbReference>
<dbReference type="InterPro" id="IPR051064">
    <property type="entry name" value="SEC14/CRAL-TRIO_domain"/>
</dbReference>